<feature type="domain" description="DUF4350" evidence="3">
    <location>
        <begin position="68"/>
        <end position="251"/>
    </location>
</feature>
<protein>
    <recommendedName>
        <fullName evidence="3">DUF4350 domain-containing protein</fullName>
    </recommendedName>
</protein>
<feature type="compositionally biased region" description="Low complexity" evidence="1">
    <location>
        <begin position="413"/>
        <end position="436"/>
    </location>
</feature>
<gene>
    <name evidence="4" type="ORF">AWU67_02170</name>
</gene>
<reference evidence="5" key="2">
    <citation type="submission" date="2016-01" db="EMBL/GenBank/DDBJ databases">
        <title>First complete genome sequence of a species in the genus Microterricola, an extremophilic cold active enzyme producing strain ERGS5:02 isolated from Sikkim Himalaya.</title>
        <authorList>
            <person name="Kumar R."/>
            <person name="Singh D."/>
            <person name="Swarnkar M.K."/>
        </authorList>
    </citation>
    <scope>NUCLEOTIDE SEQUENCE [LARGE SCALE GENOMIC DNA]</scope>
    <source>
        <strain evidence="5">ERGS5:02</strain>
    </source>
</reference>
<evidence type="ECO:0000256" key="2">
    <source>
        <dbReference type="SAM" id="Phobius"/>
    </source>
</evidence>
<dbReference type="AlphaFoldDB" id="A0A0Y0MHK9"/>
<keyword evidence="2" id="KW-1133">Transmembrane helix</keyword>
<evidence type="ECO:0000259" key="3">
    <source>
        <dbReference type="Pfam" id="PF14258"/>
    </source>
</evidence>
<reference evidence="4 5" key="1">
    <citation type="journal article" date="2016" name="J. Biotechnol.">
        <title>First complete genome sequence of a species in the genus Microterricola, an extremophilic cold active enzyme producing bacterial strain ERGS5:02 isolated from Sikkim Himalaya.</title>
        <authorList>
            <person name="Himanshu"/>
            <person name="Swarnkar M.K."/>
            <person name="Singh D."/>
            <person name="Kumar R."/>
        </authorList>
    </citation>
    <scope>NUCLEOTIDE SEQUENCE [LARGE SCALE GENOMIC DNA]</scope>
    <source>
        <strain evidence="4 5">ERGS5:02</strain>
    </source>
</reference>
<evidence type="ECO:0000313" key="4">
    <source>
        <dbReference type="EMBL" id="AMB57865.1"/>
    </source>
</evidence>
<dbReference type="Proteomes" id="UP000058305">
    <property type="component" value="Chromosome"/>
</dbReference>
<evidence type="ECO:0000313" key="5">
    <source>
        <dbReference type="Proteomes" id="UP000058305"/>
    </source>
</evidence>
<feature type="region of interest" description="Disordered" evidence="1">
    <location>
        <begin position="407"/>
        <end position="443"/>
    </location>
</feature>
<accession>A0A0Y0MHK9</accession>
<dbReference type="RefSeq" id="WP_067226162.1">
    <property type="nucleotide sequence ID" value="NZ_CP014145.1"/>
</dbReference>
<sequence length="443" mass="44320">MIDTGTDRAAADAAVTPGMAPALTPTLRESGRKAGFWLAAAAGALIVAVIALLLNGAASSGGPALGRANAAPTGGMAVAEVLAAEGVDVVTADSLDEALAATSAAQGGATMLVYDQNGTLDEGRFAELADAATHLVIVDPSFGMLQALAPAVGFGGVSPADSAIDAGALCSSPAGQRAGSVAALPGAGLKTLRVPADATGFSSCFTDGDGASVLVQRAGPTGTLSLLADPAILANESVTAAGNAALALGLLGEQPTLVWYLPTLADVAAGAPPSLAELSPGWVTPVMVLLVLTGVAAAIAYGRRFGPLVLERLPVTVRASETMEGRSRLYARNSARLRAVDALRLATIGRIAGRLGLPRTATLDEVVAATAASTGRRLDAVTAVLVAEEPYSDRGMLDLSERLRDLEQAVIRSSQPSNTPQSSSTPSSGASTPDAPSTERMEP</sequence>
<keyword evidence="5" id="KW-1185">Reference proteome</keyword>
<dbReference type="InterPro" id="IPR025646">
    <property type="entry name" value="DUF4350"/>
</dbReference>
<organism evidence="4 5">
    <name type="scientific">Microterricola viridarii</name>
    <dbReference type="NCBI Taxonomy" id="412690"/>
    <lineage>
        <taxon>Bacteria</taxon>
        <taxon>Bacillati</taxon>
        <taxon>Actinomycetota</taxon>
        <taxon>Actinomycetes</taxon>
        <taxon>Micrococcales</taxon>
        <taxon>Microbacteriaceae</taxon>
        <taxon>Microterricola</taxon>
    </lineage>
</organism>
<evidence type="ECO:0000256" key="1">
    <source>
        <dbReference type="SAM" id="MobiDB-lite"/>
    </source>
</evidence>
<dbReference type="OrthoDB" id="5241668at2"/>
<dbReference type="Pfam" id="PF14258">
    <property type="entry name" value="DUF4350"/>
    <property type="match status" value="1"/>
</dbReference>
<dbReference type="KEGG" id="mvd:AWU67_02170"/>
<keyword evidence="2" id="KW-0472">Membrane</keyword>
<keyword evidence="2" id="KW-0812">Transmembrane</keyword>
<feature type="transmembrane region" description="Helical" evidence="2">
    <location>
        <begin position="34"/>
        <end position="54"/>
    </location>
</feature>
<name>A0A0Y0MHK9_9MICO</name>
<proteinExistence type="predicted"/>
<dbReference type="EMBL" id="CP014145">
    <property type="protein sequence ID" value="AMB57865.1"/>
    <property type="molecule type" value="Genomic_DNA"/>
</dbReference>